<proteinExistence type="predicted"/>
<sequence length="139" mass="15530">METSPACPDDRLHAKPELVFQAIINLVPAAPRFEPAFENSMRKTFTDCYYAPGFVGGGWAYALNSNDASGEVMGAVQNDASVVLSESDRRLAYYAIGWDTIELHHEYSKTPLFDEEINKLKPWYGPGTGAFYVSFERHS</sequence>
<gene>
    <name evidence="1" type="ORF">BP6252_06036</name>
</gene>
<dbReference type="AlphaFoldDB" id="A0A3D8RLX2"/>
<evidence type="ECO:0000313" key="2">
    <source>
        <dbReference type="Proteomes" id="UP000256645"/>
    </source>
</evidence>
<protein>
    <submittedName>
        <fullName evidence="1">Uncharacterized protein</fullName>
    </submittedName>
</protein>
<evidence type="ECO:0000313" key="1">
    <source>
        <dbReference type="EMBL" id="RDW74894.1"/>
    </source>
</evidence>
<keyword evidence="2" id="KW-1185">Reference proteome</keyword>
<name>A0A3D8RLX2_9HELO</name>
<organism evidence="1 2">
    <name type="scientific">Coleophoma cylindrospora</name>
    <dbReference type="NCBI Taxonomy" id="1849047"/>
    <lineage>
        <taxon>Eukaryota</taxon>
        <taxon>Fungi</taxon>
        <taxon>Dikarya</taxon>
        <taxon>Ascomycota</taxon>
        <taxon>Pezizomycotina</taxon>
        <taxon>Leotiomycetes</taxon>
        <taxon>Helotiales</taxon>
        <taxon>Dermateaceae</taxon>
        <taxon>Coleophoma</taxon>
    </lineage>
</organism>
<dbReference type="OrthoDB" id="2824656at2759"/>
<dbReference type="Proteomes" id="UP000256645">
    <property type="component" value="Unassembled WGS sequence"/>
</dbReference>
<accession>A0A3D8RLX2</accession>
<dbReference type="EMBL" id="PDLM01000006">
    <property type="protein sequence ID" value="RDW74894.1"/>
    <property type="molecule type" value="Genomic_DNA"/>
</dbReference>
<comment type="caution">
    <text evidence="1">The sequence shown here is derived from an EMBL/GenBank/DDBJ whole genome shotgun (WGS) entry which is preliminary data.</text>
</comment>
<reference evidence="1 2" key="1">
    <citation type="journal article" date="2018" name="IMA Fungus">
        <title>IMA Genome-F 9: Draft genome sequence of Annulohypoxylon stygium, Aspergillus mulundensis, Berkeleyomyces basicola (syn. Thielaviopsis basicola), Ceratocystis smalleyi, two Cercospora beticola strains, Coleophoma cylindrospora, Fusarium fracticaudum, Phialophora cf. hyalina, and Morchella septimelata.</title>
        <authorList>
            <person name="Wingfield B.D."/>
            <person name="Bills G.F."/>
            <person name="Dong Y."/>
            <person name="Huang W."/>
            <person name="Nel W.J."/>
            <person name="Swalarsk-Parry B.S."/>
            <person name="Vaghefi N."/>
            <person name="Wilken P.M."/>
            <person name="An Z."/>
            <person name="de Beer Z.W."/>
            <person name="De Vos L."/>
            <person name="Chen L."/>
            <person name="Duong T.A."/>
            <person name="Gao Y."/>
            <person name="Hammerbacher A."/>
            <person name="Kikkert J.R."/>
            <person name="Li Y."/>
            <person name="Li H."/>
            <person name="Li K."/>
            <person name="Li Q."/>
            <person name="Liu X."/>
            <person name="Ma X."/>
            <person name="Naidoo K."/>
            <person name="Pethybridge S.J."/>
            <person name="Sun J."/>
            <person name="Steenkamp E.T."/>
            <person name="van der Nest M.A."/>
            <person name="van Wyk S."/>
            <person name="Wingfield M.J."/>
            <person name="Xiong C."/>
            <person name="Yue Q."/>
            <person name="Zhang X."/>
        </authorList>
    </citation>
    <scope>NUCLEOTIDE SEQUENCE [LARGE SCALE GENOMIC DNA]</scope>
    <source>
        <strain evidence="1 2">BP6252</strain>
    </source>
</reference>